<keyword evidence="8" id="KW-0149">Chlorophyll biosynthesis</keyword>
<dbReference type="SUPFAM" id="SSF51735">
    <property type="entry name" value="NAD(P)-binding Rossmann-fold domains"/>
    <property type="match status" value="1"/>
</dbReference>
<name>A0A7S2Y0I1_9STRA</name>
<feature type="signal peptide" evidence="12">
    <location>
        <begin position="1"/>
        <end position="21"/>
    </location>
</feature>
<dbReference type="InterPro" id="IPR016040">
    <property type="entry name" value="NAD(P)-bd_dom"/>
</dbReference>
<accession>A0A7S2Y0I1</accession>
<evidence type="ECO:0000259" key="13">
    <source>
        <dbReference type="Pfam" id="PF13460"/>
    </source>
</evidence>
<sequence>MGHHYSLMSLAKTWLLYSSLAALLVQGYKTCNSVLIAGATGYVGRAVTQELVSRGIPTIALVRNANTISGITSRYLRGAEIVECNVMDQNQVIQCYNSHKPAATICCLASRNGLGKDSFAVDYGASMNLLTAVDREHHFALLSAFCVGKPKLQFQFAKLKLEAAIQQAQAAGELGSYAITRPTAYFKSLDGQIESAKSGGPVLYFGDGKCSANPICETDLAKFIVDSAIAPAECGMLNAIRNVGGPDVPPITKLEQIELIYDTLNTPAAARRAISIPLGVLDFLIDLVSSLKGLISILSVNSFAEKFEDITEIIRIIKYYASEPMVAVDKERGEVQGSTQLADHFARLAKKGGALDERDQFTTTTGVLDLVIRNNYETYRAESLDKQEV</sequence>
<reference evidence="14" key="1">
    <citation type="submission" date="2021-01" db="EMBL/GenBank/DDBJ databases">
        <authorList>
            <person name="Corre E."/>
            <person name="Pelletier E."/>
            <person name="Niang G."/>
            <person name="Scheremetjew M."/>
            <person name="Finn R."/>
            <person name="Kale V."/>
            <person name="Holt S."/>
            <person name="Cochrane G."/>
            <person name="Meng A."/>
            <person name="Brown T."/>
            <person name="Cohen L."/>
        </authorList>
    </citation>
    <scope>NUCLEOTIDE SEQUENCE</scope>
    <source>
        <strain evidence="14">CCMP1661</strain>
    </source>
</reference>
<proteinExistence type="predicted"/>
<evidence type="ECO:0000256" key="12">
    <source>
        <dbReference type="SAM" id="SignalP"/>
    </source>
</evidence>
<keyword evidence="7" id="KW-0560">Oxidoreductase</keyword>
<dbReference type="GO" id="GO:0009507">
    <property type="term" value="C:chloroplast"/>
    <property type="evidence" value="ECO:0007669"/>
    <property type="project" value="UniProtKB-SubCell"/>
</dbReference>
<dbReference type="PANTHER" id="PTHR47378">
    <property type="entry name" value="DIVINYL CHLOROPHYLLIDE A 8-VINYL-REDUCTASE, CHLOROPLASTIC"/>
    <property type="match status" value="1"/>
</dbReference>
<dbReference type="InterPro" id="IPR036291">
    <property type="entry name" value="NAD(P)-bd_dom_sf"/>
</dbReference>
<comment type="pathway">
    <text evidence="2">Porphyrin-containing compound metabolism; chlorophyll biosynthesis.</text>
</comment>
<evidence type="ECO:0000256" key="10">
    <source>
        <dbReference type="ARBA" id="ARBA00024089"/>
    </source>
</evidence>
<evidence type="ECO:0000256" key="8">
    <source>
        <dbReference type="ARBA" id="ARBA00023171"/>
    </source>
</evidence>
<dbReference type="GO" id="GO:0015995">
    <property type="term" value="P:chlorophyll biosynthetic process"/>
    <property type="evidence" value="ECO:0007669"/>
    <property type="project" value="UniProtKB-UniPathway"/>
</dbReference>
<dbReference type="UniPathway" id="UPA00668"/>
<comment type="subcellular location">
    <subcellularLocation>
        <location evidence="1">Plastid</location>
        <location evidence="1">Chloroplast</location>
    </subcellularLocation>
</comment>
<evidence type="ECO:0000256" key="4">
    <source>
        <dbReference type="ARBA" id="ARBA00022640"/>
    </source>
</evidence>
<feature type="chain" id="PRO_5030621582" description="Divinyl chlorophyllide a 8-vinyl-reductase, chloroplastic" evidence="12">
    <location>
        <begin position="22"/>
        <end position="389"/>
    </location>
</feature>
<evidence type="ECO:0000256" key="3">
    <source>
        <dbReference type="ARBA" id="ARBA00022528"/>
    </source>
</evidence>
<protein>
    <recommendedName>
        <fullName evidence="10">Divinyl chlorophyllide a 8-vinyl-reductase, chloroplastic</fullName>
        <ecNumber evidence="9">1.3.1.75</ecNumber>
    </recommendedName>
</protein>
<evidence type="ECO:0000256" key="5">
    <source>
        <dbReference type="ARBA" id="ARBA00022857"/>
    </source>
</evidence>
<evidence type="ECO:0000256" key="1">
    <source>
        <dbReference type="ARBA" id="ARBA00004229"/>
    </source>
</evidence>
<dbReference type="PANTHER" id="PTHR47378:SF1">
    <property type="entry name" value="DIVINYL CHLOROPHYLLIDE A 8-VINYL-REDUCTASE, CHLOROPLASTIC"/>
    <property type="match status" value="1"/>
</dbReference>
<evidence type="ECO:0000256" key="9">
    <source>
        <dbReference type="ARBA" id="ARBA00024059"/>
    </source>
</evidence>
<evidence type="ECO:0000256" key="7">
    <source>
        <dbReference type="ARBA" id="ARBA00023002"/>
    </source>
</evidence>
<dbReference type="Gene3D" id="3.40.50.720">
    <property type="entry name" value="NAD(P)-binding Rossmann-like Domain"/>
    <property type="match status" value="1"/>
</dbReference>
<gene>
    <name evidence="14" type="ORF">FJAP1339_LOCUS11567</name>
</gene>
<dbReference type="Pfam" id="PF13460">
    <property type="entry name" value="NAD_binding_10"/>
    <property type="match status" value="1"/>
</dbReference>
<dbReference type="EMBL" id="HBHR01022608">
    <property type="protein sequence ID" value="CAD9874012.1"/>
    <property type="molecule type" value="Transcribed_RNA"/>
</dbReference>
<organism evidence="14">
    <name type="scientific">Fibrocapsa japonica</name>
    <dbReference type="NCBI Taxonomy" id="94617"/>
    <lineage>
        <taxon>Eukaryota</taxon>
        <taxon>Sar</taxon>
        <taxon>Stramenopiles</taxon>
        <taxon>Ochrophyta</taxon>
        <taxon>Raphidophyceae</taxon>
        <taxon>Chattonellales</taxon>
        <taxon>Chattonellaceae</taxon>
        <taxon>Fibrocapsa</taxon>
    </lineage>
</organism>
<dbReference type="GO" id="GO:0033728">
    <property type="term" value="F:3,8-divinyl protochlorophyllide a 8-vinyl-reductase (NADPH) activity"/>
    <property type="evidence" value="ECO:0007669"/>
    <property type="project" value="UniProtKB-EC"/>
</dbReference>
<evidence type="ECO:0000256" key="6">
    <source>
        <dbReference type="ARBA" id="ARBA00022946"/>
    </source>
</evidence>
<evidence type="ECO:0000256" key="11">
    <source>
        <dbReference type="ARBA" id="ARBA00049498"/>
    </source>
</evidence>
<keyword evidence="4" id="KW-0934">Plastid</keyword>
<evidence type="ECO:0000313" key="14">
    <source>
        <dbReference type="EMBL" id="CAD9874012.1"/>
    </source>
</evidence>
<comment type="catalytic activity">
    <reaction evidence="11">
        <text>protochlorophyllide a + NADP(+) = 3,8-divinyl protochlorophyllide a + NADPH + H(+)</text>
        <dbReference type="Rhea" id="RHEA:48884"/>
        <dbReference type="ChEBI" id="CHEBI:15378"/>
        <dbReference type="ChEBI" id="CHEBI:57783"/>
        <dbReference type="ChEBI" id="CHEBI:58349"/>
        <dbReference type="ChEBI" id="CHEBI:58632"/>
        <dbReference type="ChEBI" id="CHEBI:83350"/>
        <dbReference type="EC" id="1.3.1.75"/>
    </reaction>
</comment>
<keyword evidence="5" id="KW-0521">NADP</keyword>
<evidence type="ECO:0000256" key="2">
    <source>
        <dbReference type="ARBA" id="ARBA00005173"/>
    </source>
</evidence>
<feature type="domain" description="NAD(P)-binding" evidence="13">
    <location>
        <begin position="38"/>
        <end position="226"/>
    </location>
</feature>
<dbReference type="AlphaFoldDB" id="A0A7S2Y0I1"/>
<keyword evidence="3" id="KW-0150">Chloroplast</keyword>
<keyword evidence="12" id="KW-0732">Signal</keyword>
<dbReference type="InterPro" id="IPR044201">
    <property type="entry name" value="DVR-like"/>
</dbReference>
<keyword evidence="6" id="KW-0809">Transit peptide</keyword>
<dbReference type="EC" id="1.3.1.75" evidence="9"/>